<reference evidence="1" key="2">
    <citation type="submission" date="2020-05" db="EMBL/GenBank/DDBJ databases">
        <authorList>
            <person name="Kim H.-S."/>
            <person name="Proctor R.H."/>
            <person name="Brown D.W."/>
        </authorList>
    </citation>
    <scope>NUCLEOTIDE SEQUENCE</scope>
    <source>
        <strain evidence="1">NRRL 45417</strain>
    </source>
</reference>
<protein>
    <submittedName>
        <fullName evidence="1">Uncharacterized protein</fullName>
    </submittedName>
</protein>
<dbReference type="AlphaFoldDB" id="A0A8H4TJP0"/>
<accession>A0A8H4TJP0</accession>
<evidence type="ECO:0000313" key="1">
    <source>
        <dbReference type="EMBL" id="KAF4959145.1"/>
    </source>
</evidence>
<proteinExistence type="predicted"/>
<dbReference type="Proteomes" id="UP000604273">
    <property type="component" value="Unassembled WGS sequence"/>
</dbReference>
<reference evidence="1" key="1">
    <citation type="journal article" date="2020" name="BMC Genomics">
        <title>Correction to: Identification and distribution of gene clusters required for synthesis of sphingolipid metabolism inhibitors in diverse species of the filamentous fungus Fusarium.</title>
        <authorList>
            <person name="Kim H.S."/>
            <person name="Lohmar J.M."/>
            <person name="Busman M."/>
            <person name="Brown D.W."/>
            <person name="Naumann T.A."/>
            <person name="Divon H.H."/>
            <person name="Lysoe E."/>
            <person name="Uhlig S."/>
            <person name="Proctor R.H."/>
        </authorList>
    </citation>
    <scope>NUCLEOTIDE SEQUENCE</scope>
    <source>
        <strain evidence="1">NRRL 45417</strain>
    </source>
</reference>
<name>A0A8H4TJP0_9HYPO</name>
<sequence>MNRHLNRPKWQNLQQNNPRAEVSVFLHCSVPFLRHRGEVITNQKLCPGSVFAHGGLLSLMLQMRGDRIPLSSLLQIGADYEDGDDALHHLYLNLSFQLCLTSSLVTLPYTLISYSSICHKSPECQTSTGLYPTSDPDVWYLVHGSMNAEPFLKFIGIDPSVAITSNEAATDIAKFTSNLSPEKLAFKNLINGNCGSICFAPKQ</sequence>
<comment type="caution">
    <text evidence="1">The sequence shown here is derived from an EMBL/GenBank/DDBJ whole genome shotgun (WGS) entry which is preliminary data.</text>
</comment>
<organism evidence="1 2">
    <name type="scientific">Fusarium gaditjirri</name>
    <dbReference type="NCBI Taxonomy" id="282569"/>
    <lineage>
        <taxon>Eukaryota</taxon>
        <taxon>Fungi</taxon>
        <taxon>Dikarya</taxon>
        <taxon>Ascomycota</taxon>
        <taxon>Pezizomycotina</taxon>
        <taxon>Sordariomycetes</taxon>
        <taxon>Hypocreomycetidae</taxon>
        <taxon>Hypocreales</taxon>
        <taxon>Nectriaceae</taxon>
        <taxon>Fusarium</taxon>
        <taxon>Fusarium nisikadoi species complex</taxon>
    </lineage>
</organism>
<evidence type="ECO:0000313" key="2">
    <source>
        <dbReference type="Proteomes" id="UP000604273"/>
    </source>
</evidence>
<gene>
    <name evidence="1" type="ORF">FGADI_1885</name>
</gene>
<dbReference type="EMBL" id="JABFAI010000040">
    <property type="protein sequence ID" value="KAF4959145.1"/>
    <property type="molecule type" value="Genomic_DNA"/>
</dbReference>
<keyword evidence="2" id="KW-1185">Reference proteome</keyword>